<comment type="similarity">
    <text evidence="3 11">Belongs to the imidazoleglycerol-phosphate dehydratase family.</text>
</comment>
<dbReference type="AlphaFoldDB" id="A0A0E9NB69"/>
<dbReference type="GO" id="GO:0000105">
    <property type="term" value="P:L-histidine biosynthetic process"/>
    <property type="evidence" value="ECO:0007669"/>
    <property type="project" value="UniProtKB-UniPathway"/>
</dbReference>
<dbReference type="GO" id="GO:0004422">
    <property type="term" value="F:hypoxanthine phosphoribosyltransferase activity"/>
    <property type="evidence" value="ECO:0007669"/>
    <property type="project" value="UniProtKB-ARBA"/>
</dbReference>
<keyword evidence="8" id="KW-0808">Transferase</keyword>
<reference evidence="13 14" key="1">
    <citation type="journal article" date="2011" name="J. Gen. Appl. Microbiol.">
        <title>Draft genome sequencing of the enigmatic yeast Saitoella complicata.</title>
        <authorList>
            <person name="Nishida H."/>
            <person name="Hamamoto M."/>
            <person name="Sugiyama J."/>
        </authorList>
    </citation>
    <scope>NUCLEOTIDE SEQUENCE [LARGE SCALE GENOMIC DNA]</scope>
    <source>
        <strain evidence="13 14">NRRL Y-17804</strain>
    </source>
</reference>
<dbReference type="GO" id="GO:0004424">
    <property type="term" value="F:imidazoleglycerol-phosphate dehydratase activity"/>
    <property type="evidence" value="ECO:0007669"/>
    <property type="project" value="UniProtKB-EC"/>
</dbReference>
<dbReference type="FunFam" id="3.30.230.40:FF:000005">
    <property type="entry name" value="Imidazoleglycerol-phosphate dehydratase"/>
    <property type="match status" value="1"/>
</dbReference>
<dbReference type="GO" id="GO:0106380">
    <property type="term" value="P:purine ribonucleotide salvage"/>
    <property type="evidence" value="ECO:0007669"/>
    <property type="project" value="UniProtKB-ARBA"/>
</dbReference>
<evidence type="ECO:0000256" key="1">
    <source>
        <dbReference type="ARBA" id="ARBA00001723"/>
    </source>
</evidence>
<feature type="domain" description="Phosphoribosyltransferase" evidence="12">
    <location>
        <begin position="9"/>
        <end position="130"/>
    </location>
</feature>
<dbReference type="STRING" id="698492.A0A0E9NB69"/>
<comment type="pathway">
    <text evidence="2 11">Amino-acid biosynthesis; L-histidine biosynthesis; L-histidine from 5-phospho-alpha-D-ribose 1-diphosphate: step 6/9.</text>
</comment>
<name>A0A0E9NB69_SAICN</name>
<protein>
    <recommendedName>
        <fullName evidence="5 11">Imidazoleglycerol-phosphate dehydratase</fullName>
        <ecNumber evidence="4 11">4.2.1.19</ecNumber>
    </recommendedName>
</protein>
<dbReference type="GO" id="GO:0009168">
    <property type="term" value="P:purine ribonucleoside monophosphate biosynthetic process"/>
    <property type="evidence" value="ECO:0007669"/>
    <property type="project" value="UniProtKB-ARBA"/>
</dbReference>
<evidence type="ECO:0000256" key="5">
    <source>
        <dbReference type="ARBA" id="ARBA00016664"/>
    </source>
</evidence>
<dbReference type="Gene3D" id="3.30.230.40">
    <property type="entry name" value="Imidazole glycerol phosphate dehydratase, domain 1"/>
    <property type="match status" value="2"/>
</dbReference>
<keyword evidence="7" id="KW-0328">Glycosyltransferase</keyword>
<evidence type="ECO:0000256" key="3">
    <source>
        <dbReference type="ARBA" id="ARBA00007481"/>
    </source>
</evidence>
<reference evidence="13 14" key="3">
    <citation type="journal article" date="2015" name="Genome Announc.">
        <title>Draft Genome Sequence of the Archiascomycetous Yeast Saitoella complicata.</title>
        <authorList>
            <person name="Yamauchi K."/>
            <person name="Kondo S."/>
            <person name="Hamamoto M."/>
            <person name="Takahashi Y."/>
            <person name="Ogura Y."/>
            <person name="Hayashi T."/>
            <person name="Nishida H."/>
        </authorList>
    </citation>
    <scope>NUCLEOTIDE SEQUENCE [LARGE SCALE GENOMIC DNA]</scope>
    <source>
        <strain evidence="13 14">NRRL Y-17804</strain>
    </source>
</reference>
<evidence type="ECO:0000313" key="13">
    <source>
        <dbReference type="EMBL" id="GAO47122.1"/>
    </source>
</evidence>
<sequence length="438" mass="47926">MADTKTYVSYDQIHELCQQTAKDILEKFRPDLMVAIGGGGFIPARMLRTFLKREGSKNIPIQAIGLSLYEDMNVAGHEEDMIGKEVVRTQWLDFSSLHGTNLVGKRVLIVDEVDDTRTTLHYAVRELQKDVTEQAKKLGVADETKFGIFVVHNKNKEKRAELPEELMRERYFAGEHVGDAWICYPWEAMEIRDHTKKADARQVAAAAAPAPTPAPAPAQAEGFVKRECTLTRDTNETKIKVALSLDGGSLPSFDGAANTEHATQVTGAQSISVNTGIGFLDHMYHALAKHGGWSLFIEAHGDIHIDDHHTAEDTALALGAAFKKALGPIKGVRRFGSGFAPLDEALSRAVVDLSNRPYCVTDLNLRREKVGALSCEMVPHVLESFALAAGVTMHVDCLRGENDHHRIESAFKALAVAIKEAISRTGGNDIPSTKGVLS</sequence>
<organism evidence="13 14">
    <name type="scientific">Saitoella complicata (strain BCRC 22490 / CBS 7301 / JCM 7358 / NBRC 10748 / NRRL Y-17804)</name>
    <dbReference type="NCBI Taxonomy" id="698492"/>
    <lineage>
        <taxon>Eukaryota</taxon>
        <taxon>Fungi</taxon>
        <taxon>Dikarya</taxon>
        <taxon>Ascomycota</taxon>
        <taxon>Taphrinomycotina</taxon>
        <taxon>Taphrinomycotina incertae sedis</taxon>
        <taxon>Saitoella</taxon>
    </lineage>
</organism>
<dbReference type="Pfam" id="PF00156">
    <property type="entry name" value="Pribosyltran"/>
    <property type="match status" value="1"/>
</dbReference>
<gene>
    <name evidence="13" type="ORF">G7K_1333-t1</name>
</gene>
<keyword evidence="14" id="KW-1185">Reference proteome</keyword>
<dbReference type="EC" id="4.2.1.19" evidence="4 11"/>
<dbReference type="InterPro" id="IPR020565">
    <property type="entry name" value="ImidazoleglycerP_deHydtase_CS"/>
</dbReference>
<dbReference type="InterPro" id="IPR000836">
    <property type="entry name" value="PRTase_dom"/>
</dbReference>
<dbReference type="FunFam" id="3.30.230.40:FF:000001">
    <property type="entry name" value="Imidazoleglycerol-phosphate dehydratase HisB"/>
    <property type="match status" value="1"/>
</dbReference>
<dbReference type="PANTHER" id="PTHR23133">
    <property type="entry name" value="IMIDAZOLEGLYCEROL-PHOSPHATE DEHYDRATASE HIS7"/>
    <property type="match status" value="1"/>
</dbReference>
<evidence type="ECO:0000256" key="8">
    <source>
        <dbReference type="ARBA" id="ARBA00022679"/>
    </source>
</evidence>
<dbReference type="HAMAP" id="MF_00076">
    <property type="entry name" value="HisB"/>
    <property type="match status" value="1"/>
</dbReference>
<evidence type="ECO:0000256" key="9">
    <source>
        <dbReference type="ARBA" id="ARBA00023102"/>
    </source>
</evidence>
<evidence type="ECO:0000256" key="7">
    <source>
        <dbReference type="ARBA" id="ARBA00022676"/>
    </source>
</evidence>
<reference evidence="13 14" key="2">
    <citation type="journal article" date="2014" name="J. Gen. Appl. Microbiol.">
        <title>The early diverging ascomycetous budding yeast Saitoella complicata has three histone deacetylases belonging to the Clr6, Hos2, and Rpd3 lineages.</title>
        <authorList>
            <person name="Nishida H."/>
            <person name="Matsumoto T."/>
            <person name="Kondo S."/>
            <person name="Hamamoto M."/>
            <person name="Yoshikawa H."/>
        </authorList>
    </citation>
    <scope>NUCLEOTIDE SEQUENCE [LARGE SCALE GENOMIC DNA]</scope>
    <source>
        <strain evidence="13 14">NRRL Y-17804</strain>
    </source>
</reference>
<keyword evidence="6" id="KW-0028">Amino-acid biosynthesis</keyword>
<dbReference type="FunFam" id="3.40.50.2020:FF:000033">
    <property type="entry name" value="Xanthine phosphoribosyltransferase 1"/>
    <property type="match status" value="1"/>
</dbReference>
<dbReference type="Gene3D" id="3.40.50.2020">
    <property type="match status" value="1"/>
</dbReference>
<dbReference type="PANTHER" id="PTHR23133:SF2">
    <property type="entry name" value="IMIDAZOLEGLYCEROL-PHOSPHATE DEHYDRATASE"/>
    <property type="match status" value="1"/>
</dbReference>
<evidence type="ECO:0000256" key="10">
    <source>
        <dbReference type="ARBA" id="ARBA00023239"/>
    </source>
</evidence>
<accession>A0A0E9NB69</accession>
<dbReference type="InterPro" id="IPR020568">
    <property type="entry name" value="Ribosomal_Su5_D2-typ_SF"/>
</dbReference>
<evidence type="ECO:0000256" key="2">
    <source>
        <dbReference type="ARBA" id="ARBA00005047"/>
    </source>
</evidence>
<dbReference type="Proteomes" id="UP000033140">
    <property type="component" value="Unassembled WGS sequence"/>
</dbReference>
<evidence type="ECO:0000256" key="4">
    <source>
        <dbReference type="ARBA" id="ARBA00012075"/>
    </source>
</evidence>
<proteinExistence type="inferred from homology"/>
<evidence type="ECO:0000313" key="14">
    <source>
        <dbReference type="Proteomes" id="UP000033140"/>
    </source>
</evidence>
<evidence type="ECO:0000259" key="12">
    <source>
        <dbReference type="Pfam" id="PF00156"/>
    </source>
</evidence>
<evidence type="ECO:0000256" key="11">
    <source>
        <dbReference type="RuleBase" id="RU000598"/>
    </source>
</evidence>
<dbReference type="CDD" id="cd06223">
    <property type="entry name" value="PRTases_typeI"/>
    <property type="match status" value="1"/>
</dbReference>
<dbReference type="InterPro" id="IPR038494">
    <property type="entry name" value="IGPD_sf"/>
</dbReference>
<dbReference type="PROSITE" id="PS00954">
    <property type="entry name" value="IGP_DEHYDRATASE_1"/>
    <property type="match status" value="1"/>
</dbReference>
<dbReference type="UniPathway" id="UPA00031">
    <property type="reaction ID" value="UER00011"/>
</dbReference>
<dbReference type="SUPFAM" id="SSF54211">
    <property type="entry name" value="Ribosomal protein S5 domain 2-like"/>
    <property type="match status" value="2"/>
</dbReference>
<dbReference type="CDD" id="cd07914">
    <property type="entry name" value="IGPD"/>
    <property type="match status" value="1"/>
</dbReference>
<keyword evidence="9 11" id="KW-0368">Histidine biosynthesis</keyword>
<comment type="caution">
    <text evidence="13">The sequence shown here is derived from an EMBL/GenBank/DDBJ whole genome shotgun (WGS) entry which is preliminary data.</text>
</comment>
<dbReference type="SUPFAM" id="SSF53271">
    <property type="entry name" value="PRTase-like"/>
    <property type="match status" value="1"/>
</dbReference>
<dbReference type="InterPro" id="IPR029057">
    <property type="entry name" value="PRTase-like"/>
</dbReference>
<dbReference type="EMBL" id="BACD03000007">
    <property type="protein sequence ID" value="GAO47122.1"/>
    <property type="molecule type" value="Genomic_DNA"/>
</dbReference>
<dbReference type="PROSITE" id="PS00955">
    <property type="entry name" value="IGP_DEHYDRATASE_2"/>
    <property type="match status" value="1"/>
</dbReference>
<dbReference type="Pfam" id="PF00475">
    <property type="entry name" value="IGPD"/>
    <property type="match status" value="1"/>
</dbReference>
<evidence type="ECO:0000256" key="6">
    <source>
        <dbReference type="ARBA" id="ARBA00022605"/>
    </source>
</evidence>
<keyword evidence="10 11" id="KW-0456">Lyase</keyword>
<comment type="catalytic activity">
    <reaction evidence="1 11">
        <text>D-erythro-1-(imidazol-4-yl)glycerol 3-phosphate = 3-(imidazol-4-yl)-2-oxopropyl phosphate + H2O</text>
        <dbReference type="Rhea" id="RHEA:11040"/>
        <dbReference type="ChEBI" id="CHEBI:15377"/>
        <dbReference type="ChEBI" id="CHEBI:57766"/>
        <dbReference type="ChEBI" id="CHEBI:58278"/>
        <dbReference type="EC" id="4.2.1.19"/>
    </reaction>
</comment>
<dbReference type="InterPro" id="IPR000807">
    <property type="entry name" value="ImidazoleglycerolP_deHydtase"/>
</dbReference>